<proteinExistence type="predicted"/>
<comment type="caution">
    <text evidence="2">The sequence shown here is derived from an EMBL/GenBank/DDBJ whole genome shotgun (WGS) entry which is preliminary data.</text>
</comment>
<evidence type="ECO:0000313" key="3">
    <source>
        <dbReference type="Proteomes" id="UP000004080"/>
    </source>
</evidence>
<keyword evidence="3" id="KW-1185">Reference proteome</keyword>
<dbReference type="InterPro" id="IPR007393">
    <property type="entry name" value="YlxR_dom"/>
</dbReference>
<dbReference type="RefSeq" id="WP_007202578.1">
    <property type="nucleotide sequence ID" value="NZ_AKKV01000027.1"/>
</dbReference>
<dbReference type="PANTHER" id="PTHR34215:SF1">
    <property type="entry name" value="YLXR DOMAIN-CONTAINING PROTEIN"/>
    <property type="match status" value="1"/>
</dbReference>
<dbReference type="SUPFAM" id="SSF64376">
    <property type="entry name" value="YlxR-like"/>
    <property type="match status" value="1"/>
</dbReference>
<dbReference type="CDD" id="cd00279">
    <property type="entry name" value="YlxR"/>
    <property type="match status" value="1"/>
</dbReference>
<dbReference type="InterPro" id="IPR037465">
    <property type="entry name" value="YlxR"/>
</dbReference>
<reference evidence="2 3" key="1">
    <citation type="journal article" date="2012" name="J. Bacteriol.">
        <title>Genome of Bacillus macauensis ZFHKF-1, a Long-Chain-Forming Bacterium.</title>
        <authorList>
            <person name="Cai L."/>
            <person name="Zhang T."/>
        </authorList>
    </citation>
    <scope>NUCLEOTIDE SEQUENCE [LARGE SCALE GENOMIC DNA]</scope>
    <source>
        <strain evidence="2 3">ZFHKF-1</strain>
    </source>
</reference>
<feature type="domain" description="YlxR" evidence="1">
    <location>
        <begin position="9"/>
        <end position="83"/>
    </location>
</feature>
<evidence type="ECO:0000313" key="2">
    <source>
        <dbReference type="EMBL" id="EIT85118.1"/>
    </source>
</evidence>
<dbReference type="STRING" id="1196324.A374_12500"/>
<evidence type="ECO:0000259" key="1">
    <source>
        <dbReference type="Pfam" id="PF04296"/>
    </source>
</evidence>
<dbReference type="Pfam" id="PF04296">
    <property type="entry name" value="YlxR"/>
    <property type="match status" value="1"/>
</dbReference>
<dbReference type="eggNOG" id="COG2740">
    <property type="taxonomic scope" value="Bacteria"/>
</dbReference>
<dbReference type="EMBL" id="AKKV01000027">
    <property type="protein sequence ID" value="EIT85118.1"/>
    <property type="molecule type" value="Genomic_DNA"/>
</dbReference>
<dbReference type="Proteomes" id="UP000004080">
    <property type="component" value="Unassembled WGS sequence"/>
</dbReference>
<name>I8UE91_9BACL</name>
<accession>I8UE91</accession>
<dbReference type="PATRIC" id="fig|1196324.3.peg.2556"/>
<gene>
    <name evidence="2" type="ORF">A374_12500</name>
</gene>
<protein>
    <recommendedName>
        <fullName evidence="1">YlxR domain-containing protein</fullName>
    </recommendedName>
</protein>
<organism evidence="2 3">
    <name type="scientific">Fictibacillus macauensis ZFHKF-1</name>
    <dbReference type="NCBI Taxonomy" id="1196324"/>
    <lineage>
        <taxon>Bacteria</taxon>
        <taxon>Bacillati</taxon>
        <taxon>Bacillota</taxon>
        <taxon>Bacilli</taxon>
        <taxon>Bacillales</taxon>
        <taxon>Fictibacillaceae</taxon>
        <taxon>Fictibacillus</taxon>
    </lineage>
</organism>
<sequence length="89" mass="9908">MKTRKIPMRKCVACQEMKEKKELIRVVRSPEGEVFVDLTGKKSGRGAYLCNDTACFTLAKKKGSLSNQLKVAVPDTVFEQLEKGSRSQG</sequence>
<dbReference type="NCBIfam" id="NF047356">
    <property type="entry name" value="RNA_bind_RnpM"/>
    <property type="match status" value="1"/>
</dbReference>
<dbReference type="InterPro" id="IPR035931">
    <property type="entry name" value="YlxR-like_sf"/>
</dbReference>
<dbReference type="OrthoDB" id="9813251at2"/>
<dbReference type="Gene3D" id="3.30.1230.10">
    <property type="entry name" value="YlxR-like"/>
    <property type="match status" value="1"/>
</dbReference>
<dbReference type="AlphaFoldDB" id="I8UE91"/>
<dbReference type="PANTHER" id="PTHR34215">
    <property type="entry name" value="BLL0784 PROTEIN"/>
    <property type="match status" value="1"/>
</dbReference>